<dbReference type="InterPro" id="IPR029068">
    <property type="entry name" value="Glyas_Bleomycin-R_OHBP_Dase"/>
</dbReference>
<dbReference type="GO" id="GO:0051213">
    <property type="term" value="F:dioxygenase activity"/>
    <property type="evidence" value="ECO:0007669"/>
    <property type="project" value="UniProtKB-KW"/>
</dbReference>
<organism evidence="2 3">
    <name type="scientific">Halobacillus litoralis</name>
    <dbReference type="NCBI Taxonomy" id="45668"/>
    <lineage>
        <taxon>Bacteria</taxon>
        <taxon>Bacillati</taxon>
        <taxon>Bacillota</taxon>
        <taxon>Bacilli</taxon>
        <taxon>Bacillales</taxon>
        <taxon>Bacillaceae</taxon>
        <taxon>Halobacillus</taxon>
    </lineage>
</organism>
<dbReference type="OrthoDB" id="2354281at2"/>
<dbReference type="SUPFAM" id="SSF54593">
    <property type="entry name" value="Glyoxalase/Bleomycin resistance protein/Dihydroxybiphenyl dioxygenase"/>
    <property type="match status" value="1"/>
</dbReference>
<dbReference type="Proteomes" id="UP000287756">
    <property type="component" value="Chromosome"/>
</dbReference>
<dbReference type="PROSITE" id="PS51819">
    <property type="entry name" value="VOC"/>
    <property type="match status" value="1"/>
</dbReference>
<keyword evidence="2" id="KW-0560">Oxidoreductase</keyword>
<evidence type="ECO:0000259" key="1">
    <source>
        <dbReference type="PROSITE" id="PS51819"/>
    </source>
</evidence>
<evidence type="ECO:0000313" key="2">
    <source>
        <dbReference type="EMBL" id="QAS54351.1"/>
    </source>
</evidence>
<gene>
    <name evidence="2" type="ORF">HLI_20075</name>
</gene>
<dbReference type="InterPro" id="IPR004360">
    <property type="entry name" value="Glyas_Fos-R_dOase_dom"/>
</dbReference>
<keyword evidence="2" id="KW-0223">Dioxygenase</keyword>
<dbReference type="AlphaFoldDB" id="A0A410MI19"/>
<sequence>MHSPILNELNTTFVPVSDLKRAVKWYSKLLGKEYDLEKVTPPIYNLPMNQHTGVLLDSGLEYVIPSPNPLFNFHAEDIDEAYRYVHDLGYEIVRDMEKYDDIAFFNIKDPDGNIVMVCNG</sequence>
<dbReference type="Gene3D" id="3.10.180.10">
    <property type="entry name" value="2,3-Dihydroxybiphenyl 1,2-Dioxygenase, domain 1"/>
    <property type="match status" value="1"/>
</dbReference>
<dbReference type="RefSeq" id="WP_128526617.1">
    <property type="nucleotide sequence ID" value="NZ_CANLVY010000005.1"/>
</dbReference>
<dbReference type="CDD" id="cd06587">
    <property type="entry name" value="VOC"/>
    <property type="match status" value="1"/>
</dbReference>
<dbReference type="Pfam" id="PF00903">
    <property type="entry name" value="Glyoxalase"/>
    <property type="match status" value="1"/>
</dbReference>
<dbReference type="EMBL" id="CP026118">
    <property type="protein sequence ID" value="QAS54351.1"/>
    <property type="molecule type" value="Genomic_DNA"/>
</dbReference>
<feature type="domain" description="VOC" evidence="1">
    <location>
        <begin position="8"/>
        <end position="120"/>
    </location>
</feature>
<evidence type="ECO:0000313" key="3">
    <source>
        <dbReference type="Proteomes" id="UP000287756"/>
    </source>
</evidence>
<accession>A0A410MI19</accession>
<name>A0A410MI19_9BACI</name>
<reference evidence="2 3" key="1">
    <citation type="submission" date="2018-01" db="EMBL/GenBank/DDBJ databases">
        <title>The whole genome sequencing and assembly of Halobacillus litoralis ERB031 strain.</title>
        <authorList>
            <person name="Lee S.-J."/>
            <person name="Park M.-K."/>
            <person name="Kim J.-Y."/>
            <person name="Lee Y.-J."/>
            <person name="Yi H."/>
            <person name="Bahn Y.-S."/>
            <person name="Kim J.F."/>
            <person name="Lee D.-W."/>
        </authorList>
    </citation>
    <scope>NUCLEOTIDE SEQUENCE [LARGE SCALE GENOMIC DNA]</scope>
    <source>
        <strain evidence="2 3">ERB 031</strain>
    </source>
</reference>
<dbReference type="KEGG" id="hli:HLI_20075"/>
<protein>
    <submittedName>
        <fullName evidence="2">Glyoxalase/bleomycin resistance/dioxygenase family protein</fullName>
    </submittedName>
</protein>
<dbReference type="InterPro" id="IPR037523">
    <property type="entry name" value="VOC_core"/>
</dbReference>
<proteinExistence type="predicted"/>